<dbReference type="PANTHER" id="PTHR48043:SF46">
    <property type="entry name" value="UDP-GLUCURONOSYLTRANSFERASE UGT-60-RELATED"/>
    <property type="match status" value="1"/>
</dbReference>
<comment type="similarity">
    <text evidence="1">Belongs to the UDP-glycosyltransferase family.</text>
</comment>
<reference evidence="8" key="1">
    <citation type="submission" date="2022-11" db="UniProtKB">
        <authorList>
            <consortium name="WormBaseParasite"/>
        </authorList>
    </citation>
    <scope>IDENTIFICATION</scope>
</reference>
<dbReference type="Gene3D" id="3.40.50.2000">
    <property type="entry name" value="Glycogen Phosphorylase B"/>
    <property type="match status" value="1"/>
</dbReference>
<accession>A0A915DF21</accession>
<evidence type="ECO:0000256" key="6">
    <source>
        <dbReference type="SAM" id="Phobius"/>
    </source>
</evidence>
<evidence type="ECO:0000256" key="1">
    <source>
        <dbReference type="ARBA" id="ARBA00009995"/>
    </source>
</evidence>
<dbReference type="Pfam" id="PF00201">
    <property type="entry name" value="UDPGT"/>
    <property type="match status" value="2"/>
</dbReference>
<dbReference type="AlphaFoldDB" id="A0A915DF21"/>
<evidence type="ECO:0000256" key="2">
    <source>
        <dbReference type="ARBA" id="ARBA00012544"/>
    </source>
</evidence>
<evidence type="ECO:0000313" key="7">
    <source>
        <dbReference type="Proteomes" id="UP000887574"/>
    </source>
</evidence>
<evidence type="ECO:0000256" key="3">
    <source>
        <dbReference type="ARBA" id="ARBA00022676"/>
    </source>
</evidence>
<evidence type="ECO:0000256" key="5">
    <source>
        <dbReference type="ARBA" id="ARBA00047475"/>
    </source>
</evidence>
<feature type="transmembrane region" description="Helical" evidence="6">
    <location>
        <begin position="151"/>
        <end position="169"/>
    </location>
</feature>
<dbReference type="Proteomes" id="UP000887574">
    <property type="component" value="Unplaced"/>
</dbReference>
<protein>
    <recommendedName>
        <fullName evidence="2">glucuronosyltransferase</fullName>
        <ecNumber evidence="2">2.4.1.17</ecNumber>
    </recommendedName>
</protein>
<evidence type="ECO:0000256" key="4">
    <source>
        <dbReference type="ARBA" id="ARBA00022679"/>
    </source>
</evidence>
<keyword evidence="6" id="KW-0812">Transmembrane</keyword>
<keyword evidence="3" id="KW-0328">Glycosyltransferase</keyword>
<dbReference type="GO" id="GO:0015020">
    <property type="term" value="F:glucuronosyltransferase activity"/>
    <property type="evidence" value="ECO:0007669"/>
    <property type="project" value="UniProtKB-EC"/>
</dbReference>
<dbReference type="EC" id="2.4.1.17" evidence="2"/>
<keyword evidence="6" id="KW-1133">Transmembrane helix</keyword>
<proteinExistence type="inferred from homology"/>
<dbReference type="WBParaSite" id="jg18893">
    <property type="protein sequence ID" value="jg18893"/>
    <property type="gene ID" value="jg18893"/>
</dbReference>
<keyword evidence="6" id="KW-0472">Membrane</keyword>
<name>A0A915DF21_9BILA</name>
<dbReference type="SUPFAM" id="SSF53756">
    <property type="entry name" value="UDP-Glycosyltransferase/glycogen phosphorylase"/>
    <property type="match status" value="1"/>
</dbReference>
<keyword evidence="7" id="KW-1185">Reference proteome</keyword>
<dbReference type="InterPro" id="IPR050271">
    <property type="entry name" value="UDP-glycosyltransferase"/>
</dbReference>
<evidence type="ECO:0000313" key="8">
    <source>
        <dbReference type="WBParaSite" id="jg18893"/>
    </source>
</evidence>
<comment type="catalytic activity">
    <reaction evidence="5">
        <text>glucuronate acceptor + UDP-alpha-D-glucuronate = acceptor beta-D-glucuronoside + UDP + H(+)</text>
        <dbReference type="Rhea" id="RHEA:21032"/>
        <dbReference type="ChEBI" id="CHEBI:15378"/>
        <dbReference type="ChEBI" id="CHEBI:58052"/>
        <dbReference type="ChEBI" id="CHEBI:58223"/>
        <dbReference type="ChEBI" id="CHEBI:132367"/>
        <dbReference type="ChEBI" id="CHEBI:132368"/>
        <dbReference type="EC" id="2.4.1.17"/>
    </reaction>
</comment>
<sequence length="170" mass="19627">MPDHMANCFAKAFSRFPGYEFVWKTEITVMEAEKYTNIHLLRWIPQKELMANQKTKLLIAHGGYNSFLEAAQAVVEVLDKLALSDDKIAEAINKTLHDPKYSKNAVKLASMLQDKPSQEPHAVLKYSLKLAKMPRNYFALKAAQKLSQFQFYNYDIIGYFLFFIVLISLR</sequence>
<dbReference type="PANTHER" id="PTHR48043">
    <property type="entry name" value="EG:EG0003.4 PROTEIN-RELATED"/>
    <property type="match status" value="1"/>
</dbReference>
<keyword evidence="4" id="KW-0808">Transferase</keyword>
<dbReference type="InterPro" id="IPR002213">
    <property type="entry name" value="UDP_glucos_trans"/>
</dbReference>
<organism evidence="7 8">
    <name type="scientific">Ditylenchus dipsaci</name>
    <dbReference type="NCBI Taxonomy" id="166011"/>
    <lineage>
        <taxon>Eukaryota</taxon>
        <taxon>Metazoa</taxon>
        <taxon>Ecdysozoa</taxon>
        <taxon>Nematoda</taxon>
        <taxon>Chromadorea</taxon>
        <taxon>Rhabditida</taxon>
        <taxon>Tylenchina</taxon>
        <taxon>Tylenchomorpha</taxon>
        <taxon>Sphaerularioidea</taxon>
        <taxon>Anguinidae</taxon>
        <taxon>Anguininae</taxon>
        <taxon>Ditylenchus</taxon>
    </lineage>
</organism>